<accession>A0A8H3EW96</accession>
<dbReference type="GO" id="GO:0030148">
    <property type="term" value="P:sphingolipid biosynthetic process"/>
    <property type="evidence" value="ECO:0007669"/>
    <property type="project" value="TreeGrafter"/>
</dbReference>
<dbReference type="Pfam" id="PF01151">
    <property type="entry name" value="ELO"/>
    <property type="match status" value="1"/>
</dbReference>
<dbReference type="PANTHER" id="PTHR11157">
    <property type="entry name" value="FATTY ACID ACYL TRANSFERASE-RELATED"/>
    <property type="match status" value="1"/>
</dbReference>
<keyword evidence="14" id="KW-1185">Reference proteome</keyword>
<evidence type="ECO:0000256" key="7">
    <source>
        <dbReference type="ARBA" id="ARBA00022989"/>
    </source>
</evidence>
<feature type="transmembrane region" description="Helical" evidence="12">
    <location>
        <begin position="263"/>
        <end position="284"/>
    </location>
</feature>
<keyword evidence="10 12" id="KW-0275">Fatty acid biosynthesis</keyword>
<evidence type="ECO:0000256" key="11">
    <source>
        <dbReference type="ARBA" id="ARBA00047375"/>
    </source>
</evidence>
<keyword evidence="7 12" id="KW-1133">Transmembrane helix</keyword>
<dbReference type="Proteomes" id="UP000664169">
    <property type="component" value="Unassembled WGS sequence"/>
</dbReference>
<dbReference type="GO" id="GO:0034626">
    <property type="term" value="P:fatty acid elongation, polyunsaturated fatty acid"/>
    <property type="evidence" value="ECO:0007669"/>
    <property type="project" value="TreeGrafter"/>
</dbReference>
<sequence>MDFSNLKTTIHTPSLEFPFGVELWPIFEKAWLQVRSFPPQNFQFVPGATPMSTLKETAVALIAYYLIVFGGREMMRNREAFKFPTIFKIHNLFLTLVSGSLLALFFEQLLSTVVNKGIFYAICDADGGWTNRLVTLYYLNYCTKYIELLDTLFLVLKKKPLTFLHTYHHGATALLCYTQLAGHTPISWVPITLNLLVHVFMYWYYFQSARGIKIWWKQYITVLQIIQFVIDLGFVYFATYTYFTSTYFTHMPNAGHCAGEEFAAISGCVILSSYLVLFILFYIATYKKTGKGGRPRRNTATKATIDMARAEIPQLHPPEVDTLIGHTKSNGQAVATGRAGPTTRSRKA</sequence>
<evidence type="ECO:0000256" key="6">
    <source>
        <dbReference type="ARBA" id="ARBA00022832"/>
    </source>
</evidence>
<evidence type="ECO:0000256" key="9">
    <source>
        <dbReference type="ARBA" id="ARBA00023136"/>
    </source>
</evidence>
<dbReference type="GO" id="GO:0042761">
    <property type="term" value="P:very long-chain fatty acid biosynthetic process"/>
    <property type="evidence" value="ECO:0007669"/>
    <property type="project" value="TreeGrafter"/>
</dbReference>
<keyword evidence="5 12" id="KW-0812">Transmembrane</keyword>
<keyword evidence="4 12" id="KW-0808">Transferase</keyword>
<name>A0A8H3EW96_9LECA</name>
<comment type="caution">
    <text evidence="13">The sequence shown here is derived from an EMBL/GenBank/DDBJ whole genome shotgun (WGS) entry which is preliminary data.</text>
</comment>
<comment type="subcellular location">
    <subcellularLocation>
        <location evidence="1">Membrane</location>
        <topology evidence="1">Multi-pass membrane protein</topology>
    </subcellularLocation>
</comment>
<feature type="transmembrane region" description="Helical" evidence="12">
    <location>
        <begin position="87"/>
        <end position="106"/>
    </location>
</feature>
<protein>
    <recommendedName>
        <fullName evidence="12">Elongation of fatty acids protein</fullName>
        <ecNumber evidence="12">2.3.1.-</ecNumber>
    </recommendedName>
</protein>
<dbReference type="InterPro" id="IPR030457">
    <property type="entry name" value="ELO_CS"/>
</dbReference>
<comment type="similarity">
    <text evidence="2 12">Belongs to the ELO family.</text>
</comment>
<evidence type="ECO:0000313" key="14">
    <source>
        <dbReference type="Proteomes" id="UP000664169"/>
    </source>
</evidence>
<organism evidence="13 14">
    <name type="scientific">Gomphillus americanus</name>
    <dbReference type="NCBI Taxonomy" id="1940652"/>
    <lineage>
        <taxon>Eukaryota</taxon>
        <taxon>Fungi</taxon>
        <taxon>Dikarya</taxon>
        <taxon>Ascomycota</taxon>
        <taxon>Pezizomycotina</taxon>
        <taxon>Lecanoromycetes</taxon>
        <taxon>OSLEUM clade</taxon>
        <taxon>Ostropomycetidae</taxon>
        <taxon>Ostropales</taxon>
        <taxon>Graphidaceae</taxon>
        <taxon>Gomphilloideae</taxon>
        <taxon>Gomphillus</taxon>
    </lineage>
</organism>
<evidence type="ECO:0000256" key="2">
    <source>
        <dbReference type="ARBA" id="ARBA00007263"/>
    </source>
</evidence>
<dbReference type="GO" id="GO:0005789">
    <property type="term" value="C:endoplasmic reticulum membrane"/>
    <property type="evidence" value="ECO:0007669"/>
    <property type="project" value="TreeGrafter"/>
</dbReference>
<feature type="transmembrane region" description="Helical" evidence="12">
    <location>
        <begin position="218"/>
        <end position="243"/>
    </location>
</feature>
<evidence type="ECO:0000256" key="8">
    <source>
        <dbReference type="ARBA" id="ARBA00023098"/>
    </source>
</evidence>
<evidence type="ECO:0000256" key="1">
    <source>
        <dbReference type="ARBA" id="ARBA00004141"/>
    </source>
</evidence>
<keyword evidence="6 12" id="KW-0276">Fatty acid metabolism</keyword>
<feature type="transmembrane region" description="Helical" evidence="12">
    <location>
        <begin position="57"/>
        <end position="75"/>
    </location>
</feature>
<evidence type="ECO:0000256" key="10">
    <source>
        <dbReference type="ARBA" id="ARBA00023160"/>
    </source>
</evidence>
<dbReference type="OrthoDB" id="434092at2759"/>
<evidence type="ECO:0000256" key="5">
    <source>
        <dbReference type="ARBA" id="ARBA00022692"/>
    </source>
</evidence>
<proteinExistence type="inferred from homology"/>
<reference evidence="13" key="1">
    <citation type="submission" date="2021-03" db="EMBL/GenBank/DDBJ databases">
        <authorList>
            <person name="Tagirdzhanova G."/>
        </authorList>
    </citation>
    <scope>NUCLEOTIDE SEQUENCE</scope>
</reference>
<gene>
    <name evidence="13" type="ORF">GOMPHAMPRED_007418</name>
</gene>
<dbReference type="GO" id="GO:0019367">
    <property type="term" value="P:fatty acid elongation, saturated fatty acid"/>
    <property type="evidence" value="ECO:0007669"/>
    <property type="project" value="TreeGrafter"/>
</dbReference>
<dbReference type="GO" id="GO:0009922">
    <property type="term" value="F:fatty acid elongase activity"/>
    <property type="evidence" value="ECO:0007669"/>
    <property type="project" value="UniProtKB-EC"/>
</dbReference>
<evidence type="ECO:0000256" key="12">
    <source>
        <dbReference type="RuleBase" id="RU361115"/>
    </source>
</evidence>
<feature type="transmembrane region" description="Helical" evidence="12">
    <location>
        <begin position="187"/>
        <end position="206"/>
    </location>
</feature>
<comment type="catalytic activity">
    <reaction evidence="11">
        <text>a very-long-chain acyl-CoA + malonyl-CoA + H(+) = a very-long-chain 3-oxoacyl-CoA + CO2 + CoA</text>
        <dbReference type="Rhea" id="RHEA:32727"/>
        <dbReference type="ChEBI" id="CHEBI:15378"/>
        <dbReference type="ChEBI" id="CHEBI:16526"/>
        <dbReference type="ChEBI" id="CHEBI:57287"/>
        <dbReference type="ChEBI" id="CHEBI:57384"/>
        <dbReference type="ChEBI" id="CHEBI:90725"/>
        <dbReference type="ChEBI" id="CHEBI:90736"/>
        <dbReference type="EC" id="2.3.1.199"/>
    </reaction>
</comment>
<evidence type="ECO:0000256" key="3">
    <source>
        <dbReference type="ARBA" id="ARBA00022516"/>
    </source>
</evidence>
<keyword evidence="8 12" id="KW-0443">Lipid metabolism</keyword>
<evidence type="ECO:0000256" key="4">
    <source>
        <dbReference type="ARBA" id="ARBA00022679"/>
    </source>
</evidence>
<dbReference type="PANTHER" id="PTHR11157:SF134">
    <property type="entry name" value="ELONGATION OF FATTY ACIDS PROTEIN 1-RELATED"/>
    <property type="match status" value="1"/>
</dbReference>
<dbReference type="InterPro" id="IPR002076">
    <property type="entry name" value="ELO_fam"/>
</dbReference>
<dbReference type="EC" id="2.3.1.-" evidence="12"/>
<evidence type="ECO:0000313" key="13">
    <source>
        <dbReference type="EMBL" id="CAF9911473.1"/>
    </source>
</evidence>
<dbReference type="AlphaFoldDB" id="A0A8H3EW96"/>
<keyword evidence="9 12" id="KW-0472">Membrane</keyword>
<comment type="catalytic activity">
    <reaction evidence="12">
        <text>an acyl-CoA + malonyl-CoA + H(+) = a 3-oxoacyl-CoA + CO2 + CoA</text>
        <dbReference type="Rhea" id="RHEA:50252"/>
        <dbReference type="ChEBI" id="CHEBI:15378"/>
        <dbReference type="ChEBI" id="CHEBI:16526"/>
        <dbReference type="ChEBI" id="CHEBI:57287"/>
        <dbReference type="ChEBI" id="CHEBI:57384"/>
        <dbReference type="ChEBI" id="CHEBI:58342"/>
        <dbReference type="ChEBI" id="CHEBI:90726"/>
    </reaction>
    <physiologicalReaction direction="left-to-right" evidence="12">
        <dbReference type="Rhea" id="RHEA:50253"/>
    </physiologicalReaction>
</comment>
<dbReference type="GO" id="GO:0034625">
    <property type="term" value="P:fatty acid elongation, monounsaturated fatty acid"/>
    <property type="evidence" value="ECO:0007669"/>
    <property type="project" value="TreeGrafter"/>
</dbReference>
<keyword evidence="3 12" id="KW-0444">Lipid biosynthesis</keyword>
<dbReference type="EMBL" id="CAJPDQ010000006">
    <property type="protein sequence ID" value="CAF9911473.1"/>
    <property type="molecule type" value="Genomic_DNA"/>
</dbReference>
<dbReference type="PROSITE" id="PS01188">
    <property type="entry name" value="ELO"/>
    <property type="match status" value="1"/>
</dbReference>